<evidence type="ECO:0000256" key="1">
    <source>
        <dbReference type="SAM" id="Phobius"/>
    </source>
</evidence>
<reference evidence="2 3" key="1">
    <citation type="journal article" date="2020" name="Cell Host Microbe">
        <title>Functional and Genomic Variation between Human-Derived Isolates of Lachnospiraceae Reveals Inter- and Intra-Species Diversity.</title>
        <authorList>
            <person name="Sorbara M.T."/>
            <person name="Littmann E.R."/>
            <person name="Fontana E."/>
            <person name="Moody T.U."/>
            <person name="Kohout C.E."/>
            <person name="Gjonbalaj M."/>
            <person name="Eaton V."/>
            <person name="Seok R."/>
            <person name="Leiner I.M."/>
            <person name="Pamer E.G."/>
        </authorList>
    </citation>
    <scope>NUCLEOTIDE SEQUENCE [LARGE SCALE GENOMIC DNA]</scope>
    <source>
        <strain evidence="2 3">MSK.15.26</strain>
    </source>
</reference>
<feature type="transmembrane region" description="Helical" evidence="1">
    <location>
        <begin position="159"/>
        <end position="180"/>
    </location>
</feature>
<evidence type="ECO:0000313" key="2">
    <source>
        <dbReference type="EMBL" id="NSJ85871.1"/>
    </source>
</evidence>
<gene>
    <name evidence="2" type="ORF">G5A70_06735</name>
</gene>
<keyword evidence="1" id="KW-0472">Membrane</keyword>
<dbReference type="RefSeq" id="WP_173748901.1">
    <property type="nucleotide sequence ID" value="NZ_JAAITA010000006.1"/>
</dbReference>
<feature type="transmembrane region" description="Helical" evidence="1">
    <location>
        <begin position="53"/>
        <end position="75"/>
    </location>
</feature>
<proteinExistence type="predicted"/>
<feature type="transmembrane region" description="Helical" evidence="1">
    <location>
        <begin position="115"/>
        <end position="138"/>
    </location>
</feature>
<name>A0ABX2I609_BLAHA</name>
<dbReference type="PANTHER" id="PTHR11328">
    <property type="entry name" value="MAJOR FACILITATOR SUPERFAMILY DOMAIN-CONTAINING PROTEIN"/>
    <property type="match status" value="1"/>
</dbReference>
<dbReference type="EMBL" id="JAAITA010000006">
    <property type="protein sequence ID" value="NSJ85871.1"/>
    <property type="molecule type" value="Genomic_DNA"/>
</dbReference>
<dbReference type="Proteomes" id="UP000822142">
    <property type="component" value="Unassembled WGS sequence"/>
</dbReference>
<keyword evidence="1" id="KW-0812">Transmembrane</keyword>
<keyword evidence="1" id="KW-1133">Transmembrane helix</keyword>
<feature type="transmembrane region" description="Helical" evidence="1">
    <location>
        <begin position="307"/>
        <end position="331"/>
    </location>
</feature>
<protein>
    <submittedName>
        <fullName evidence="2">MFS transporter</fullName>
    </submittedName>
</protein>
<dbReference type="NCBIfam" id="TIGR00792">
    <property type="entry name" value="gph"/>
    <property type="match status" value="1"/>
</dbReference>
<dbReference type="Pfam" id="PF13347">
    <property type="entry name" value="MFS_2"/>
    <property type="match status" value="1"/>
</dbReference>
<feature type="transmembrane region" description="Helical" evidence="1">
    <location>
        <begin position="21"/>
        <end position="41"/>
    </location>
</feature>
<feature type="transmembrane region" description="Helical" evidence="1">
    <location>
        <begin position="87"/>
        <end position="109"/>
    </location>
</feature>
<dbReference type="InterPro" id="IPR001927">
    <property type="entry name" value="Na/Gal_symport"/>
</dbReference>
<dbReference type="Gene3D" id="1.20.1250.20">
    <property type="entry name" value="MFS general substrate transporter like domains"/>
    <property type="match status" value="2"/>
</dbReference>
<dbReference type="CDD" id="cd17332">
    <property type="entry name" value="MFS_MelB_like"/>
    <property type="match status" value="1"/>
</dbReference>
<feature type="transmembrane region" description="Helical" evidence="1">
    <location>
        <begin position="418"/>
        <end position="437"/>
    </location>
</feature>
<comment type="caution">
    <text evidence="2">The sequence shown here is derived from an EMBL/GenBank/DDBJ whole genome shotgun (WGS) entry which is preliminary data.</text>
</comment>
<feature type="transmembrane region" description="Helical" evidence="1">
    <location>
        <begin position="241"/>
        <end position="265"/>
    </location>
</feature>
<feature type="transmembrane region" description="Helical" evidence="1">
    <location>
        <begin position="192"/>
        <end position="213"/>
    </location>
</feature>
<organism evidence="2 3">
    <name type="scientific">Blautia hansenii</name>
    <name type="common">Ruminococcus hansenii</name>
    <dbReference type="NCBI Taxonomy" id="1322"/>
    <lineage>
        <taxon>Bacteria</taxon>
        <taxon>Bacillati</taxon>
        <taxon>Bacillota</taxon>
        <taxon>Clostridia</taxon>
        <taxon>Lachnospirales</taxon>
        <taxon>Lachnospiraceae</taxon>
        <taxon>Blautia</taxon>
    </lineage>
</organism>
<keyword evidence="3" id="KW-1185">Reference proteome</keyword>
<feature type="transmembrane region" description="Helical" evidence="1">
    <location>
        <begin position="277"/>
        <end position="295"/>
    </location>
</feature>
<accession>A0ABX2I609</accession>
<dbReference type="SUPFAM" id="SSF103473">
    <property type="entry name" value="MFS general substrate transporter"/>
    <property type="match status" value="1"/>
</dbReference>
<evidence type="ECO:0000313" key="3">
    <source>
        <dbReference type="Proteomes" id="UP000822142"/>
    </source>
</evidence>
<dbReference type="InterPro" id="IPR039672">
    <property type="entry name" value="MFS_2"/>
</dbReference>
<dbReference type="InterPro" id="IPR036259">
    <property type="entry name" value="MFS_trans_sf"/>
</dbReference>
<sequence>MKTDKNPNAKLSFLERFGYGLGDYAGNLVYSAISAFLLVYYTNVVGANAAAAASMIAVSKLLDGISDLIMGYIIDHTHSKWGKARPWIARLCIPLAVCTVLMFSVPSQFAGKAQIAYMFLTYNLVSTIFYTGINVPYATMHGLMTTNQYERGLLGNFRMLLATAGTMTINTVVLKMTGFFGGGDAYAQKGWTLTFVVLMLVFVVLNMFTFFVCRERVTEQSEEREKVSFVKGITGLLKNKYWVLMVVALFSMYFMMSCFFGSALYFTKYNMGNEGQYAMVSNLLSVAQIVTMFFTPLLMKKVSKRNVFLLGMAISTIGFLMAGVSTDYVIICVSSVVKGIGFGCGGATMFGCLQDAITYGEWYNGYGTAGMGNAASSFCMKVGSGVGTAALGWILNAGGFDAAKDVQSASSLHAVTTAFVWVPIVTSVICVVCMLLFDLDKHYDQAVADLAQGKSRIHQK</sequence>
<dbReference type="PANTHER" id="PTHR11328:SF24">
    <property type="entry name" value="MAJOR FACILITATOR SUPERFAMILY (MFS) PROFILE DOMAIN-CONTAINING PROTEIN"/>
    <property type="match status" value="1"/>
</dbReference>